<evidence type="ECO:0000256" key="4">
    <source>
        <dbReference type="ARBA" id="ARBA00023065"/>
    </source>
</evidence>
<keyword evidence="3 7" id="KW-0375">Hydrogen ion transport</keyword>
<evidence type="ECO:0000313" key="9">
    <source>
        <dbReference type="Proteomes" id="UP000320876"/>
    </source>
</evidence>
<evidence type="ECO:0000256" key="5">
    <source>
        <dbReference type="ARBA" id="ARBA00023136"/>
    </source>
</evidence>
<comment type="subcellular location">
    <subcellularLocation>
        <location evidence="7">Cell membrane</location>
        <topology evidence="7">Peripheral membrane protein</topology>
    </subcellularLocation>
    <subcellularLocation>
        <location evidence="1">Membrane</location>
    </subcellularLocation>
</comment>
<dbReference type="NCBIfam" id="NF009967">
    <property type="entry name" value="PRK13430.1"/>
    <property type="match status" value="1"/>
</dbReference>
<dbReference type="NCBIfam" id="TIGR01145">
    <property type="entry name" value="ATP_synt_delta"/>
    <property type="match status" value="1"/>
</dbReference>
<dbReference type="RefSeq" id="WP_142001157.1">
    <property type="nucleotide sequence ID" value="NZ_VFML01000001.1"/>
</dbReference>
<dbReference type="PRINTS" id="PR00125">
    <property type="entry name" value="ATPASEDELTA"/>
</dbReference>
<dbReference type="EMBL" id="VFML01000001">
    <property type="protein sequence ID" value="TQJ05665.1"/>
    <property type="molecule type" value="Genomic_DNA"/>
</dbReference>
<evidence type="ECO:0000256" key="2">
    <source>
        <dbReference type="ARBA" id="ARBA00022448"/>
    </source>
</evidence>
<proteinExistence type="inferred from homology"/>
<protein>
    <recommendedName>
        <fullName evidence="7">ATP synthase subunit delta</fullName>
    </recommendedName>
    <alternativeName>
        <fullName evidence="7">ATP synthase F(1) sector subunit delta</fullName>
    </alternativeName>
    <alternativeName>
        <fullName evidence="7">F-type ATPase subunit delta</fullName>
        <shortName evidence="7">F-ATPase subunit delta</shortName>
    </alternativeName>
</protein>
<comment type="function">
    <text evidence="7">F(1)F(0) ATP synthase produces ATP from ADP in the presence of a proton or sodium gradient. F-type ATPases consist of two structural domains, F(1) containing the extramembraneous catalytic core and F(0) containing the membrane proton channel, linked together by a central stalk and a peripheral stalk. During catalysis, ATP synthesis in the catalytic domain of F(1) is coupled via a rotary mechanism of the central stalk subunits to proton translocation.</text>
</comment>
<gene>
    <name evidence="7" type="primary">atpH</name>
    <name evidence="8" type="ORF">FB471_5502</name>
</gene>
<dbReference type="Gene3D" id="1.10.520.20">
    <property type="entry name" value="N-terminal domain of the delta subunit of the F1F0-ATP synthase"/>
    <property type="match status" value="1"/>
</dbReference>
<dbReference type="InterPro" id="IPR000711">
    <property type="entry name" value="ATPase_OSCP/dsu"/>
</dbReference>
<reference evidence="8 9" key="1">
    <citation type="submission" date="2019-06" db="EMBL/GenBank/DDBJ databases">
        <title>Sequencing the genomes of 1000 actinobacteria strains.</title>
        <authorList>
            <person name="Klenk H.-P."/>
        </authorList>
    </citation>
    <scope>NUCLEOTIDE SEQUENCE [LARGE SCALE GENOMIC DNA]</scope>
    <source>
        <strain evidence="8 9">DSM 45679</strain>
    </source>
</reference>
<evidence type="ECO:0000256" key="1">
    <source>
        <dbReference type="ARBA" id="ARBA00004370"/>
    </source>
</evidence>
<keyword evidence="7" id="KW-1003">Cell membrane</keyword>
<dbReference type="GO" id="GO:0005886">
    <property type="term" value="C:plasma membrane"/>
    <property type="evidence" value="ECO:0007669"/>
    <property type="project" value="UniProtKB-SubCell"/>
</dbReference>
<evidence type="ECO:0000256" key="7">
    <source>
        <dbReference type="HAMAP-Rule" id="MF_01416"/>
    </source>
</evidence>
<keyword evidence="4 7" id="KW-0406">Ion transport</keyword>
<dbReference type="AlphaFoldDB" id="A0A542DRP8"/>
<keyword evidence="2 7" id="KW-0813">Transport</keyword>
<keyword evidence="7" id="KW-0139">CF(1)</keyword>
<dbReference type="InterPro" id="IPR026015">
    <property type="entry name" value="ATP_synth_OSCP/delta_N_sf"/>
</dbReference>
<dbReference type="HAMAP" id="MF_01416">
    <property type="entry name" value="ATP_synth_delta_bact"/>
    <property type="match status" value="1"/>
</dbReference>
<comment type="function">
    <text evidence="7">This protein is part of the stalk that links CF(0) to CF(1). It either transmits conformational changes from CF(0) to CF(1) or is implicated in proton conduction.</text>
</comment>
<evidence type="ECO:0000313" key="8">
    <source>
        <dbReference type="EMBL" id="TQJ05665.1"/>
    </source>
</evidence>
<accession>A0A542DRP8</accession>
<comment type="caution">
    <text evidence="8">The sequence shown here is derived from an EMBL/GenBank/DDBJ whole genome shotgun (WGS) entry which is preliminary data.</text>
</comment>
<keyword evidence="9" id="KW-1185">Reference proteome</keyword>
<dbReference type="Proteomes" id="UP000320876">
    <property type="component" value="Unassembled WGS sequence"/>
</dbReference>
<organism evidence="8 9">
    <name type="scientific">Amycolatopsis cihanbeyliensis</name>
    <dbReference type="NCBI Taxonomy" id="1128664"/>
    <lineage>
        <taxon>Bacteria</taxon>
        <taxon>Bacillati</taxon>
        <taxon>Actinomycetota</taxon>
        <taxon>Actinomycetes</taxon>
        <taxon>Pseudonocardiales</taxon>
        <taxon>Pseudonocardiaceae</taxon>
        <taxon>Amycolatopsis</taxon>
    </lineage>
</organism>
<keyword evidence="5 7" id="KW-0472">Membrane</keyword>
<evidence type="ECO:0000256" key="6">
    <source>
        <dbReference type="ARBA" id="ARBA00023310"/>
    </source>
</evidence>
<evidence type="ECO:0000256" key="3">
    <source>
        <dbReference type="ARBA" id="ARBA00022781"/>
    </source>
</evidence>
<dbReference type="GO" id="GO:0045259">
    <property type="term" value="C:proton-transporting ATP synthase complex"/>
    <property type="evidence" value="ECO:0007669"/>
    <property type="project" value="UniProtKB-KW"/>
</dbReference>
<comment type="similarity">
    <text evidence="7">Belongs to the ATPase delta chain family.</text>
</comment>
<keyword evidence="6 7" id="KW-0066">ATP synthesis</keyword>
<dbReference type="Pfam" id="PF00213">
    <property type="entry name" value="OSCP"/>
    <property type="match status" value="1"/>
</dbReference>
<dbReference type="PANTHER" id="PTHR11910">
    <property type="entry name" value="ATP SYNTHASE DELTA CHAIN"/>
    <property type="match status" value="1"/>
</dbReference>
<dbReference type="OrthoDB" id="5242917at2"/>
<dbReference type="GO" id="GO:0046933">
    <property type="term" value="F:proton-transporting ATP synthase activity, rotational mechanism"/>
    <property type="evidence" value="ECO:0007669"/>
    <property type="project" value="UniProtKB-UniRule"/>
</dbReference>
<sequence>MTLHAASREALAAAENRLEEVLADAGADPSALGEELLSVVGLLTREIGLRRAVGDGSSEPTARTRLVRSVLEGKVSEPTLTVLDAAVGARWSSPRELVDGVESLGRSALLTSAERAGSLATVEDQLFRVARIVASEPELDRALADRTAPAEARRGLVRNLFDGKVDQVAVIMVEQLVSRLRGHGIGRGLDHLVRLAAQRRERSVAHVTAASELSEEQQDRLAERLRQIYGRPMALHVERDPSVGGGLLIRVGDEVIDGTSAGRIAALRRQLAG</sequence>
<name>A0A542DRP8_AMYCI</name>